<dbReference type="EC" id="4.2.1.22" evidence="4 10"/>
<keyword evidence="5" id="KW-0663">Pyridoxal phosphate</keyword>
<dbReference type="InterPro" id="IPR000644">
    <property type="entry name" value="CBS_dom"/>
</dbReference>
<comment type="cofactor">
    <cofactor evidence="1">
        <name>pyridoxal 5'-phosphate</name>
        <dbReference type="ChEBI" id="CHEBI:597326"/>
    </cofactor>
</comment>
<proteinExistence type="inferred from homology"/>
<dbReference type="Gene3D" id="3.40.50.1100">
    <property type="match status" value="2"/>
</dbReference>
<evidence type="ECO:0000256" key="5">
    <source>
        <dbReference type="ARBA" id="ARBA00022898"/>
    </source>
</evidence>
<dbReference type="InterPro" id="IPR001216">
    <property type="entry name" value="P-phosphate_BS"/>
</dbReference>
<dbReference type="InterPro" id="IPR036052">
    <property type="entry name" value="TrpB-like_PALP_sf"/>
</dbReference>
<comment type="catalytic activity">
    <reaction evidence="9">
        <text>L-homocysteine + L-serine = L,L-cystathionine + H2O</text>
        <dbReference type="Rhea" id="RHEA:10112"/>
        <dbReference type="ChEBI" id="CHEBI:15377"/>
        <dbReference type="ChEBI" id="CHEBI:33384"/>
        <dbReference type="ChEBI" id="CHEBI:58161"/>
        <dbReference type="ChEBI" id="CHEBI:58199"/>
        <dbReference type="EC" id="4.2.1.22"/>
    </reaction>
</comment>
<evidence type="ECO:0000256" key="4">
    <source>
        <dbReference type="ARBA" id="ARBA00012041"/>
    </source>
</evidence>
<comment type="pathway">
    <text evidence="2">Amino-acid biosynthesis; L-cysteine biosynthesis; L-cysteine from L-homocysteine and L-serine: step 1/2.</text>
</comment>
<dbReference type="CDD" id="cd01561">
    <property type="entry name" value="CBS_like"/>
    <property type="match status" value="1"/>
</dbReference>
<name>A0ABW1EY98_9ACTN</name>
<gene>
    <name evidence="13" type="ORF">ACFP0N_13805</name>
</gene>
<reference evidence="14" key="1">
    <citation type="journal article" date="2019" name="Int. J. Syst. Evol. Microbiol.">
        <title>The Global Catalogue of Microorganisms (GCM) 10K type strain sequencing project: providing services to taxonomists for standard genome sequencing and annotation.</title>
        <authorList>
            <consortium name="The Broad Institute Genomics Platform"/>
            <consortium name="The Broad Institute Genome Sequencing Center for Infectious Disease"/>
            <person name="Wu L."/>
            <person name="Ma J."/>
        </authorList>
    </citation>
    <scope>NUCLEOTIDE SEQUENCE [LARGE SCALE GENOMIC DNA]</scope>
    <source>
        <strain evidence="14">CGMCC 4.1469</strain>
    </source>
</reference>
<dbReference type="GO" id="GO:0004122">
    <property type="term" value="F:cystathionine beta-synthase activity"/>
    <property type="evidence" value="ECO:0007669"/>
    <property type="project" value="UniProtKB-EC"/>
</dbReference>
<dbReference type="SUPFAM" id="SSF53686">
    <property type="entry name" value="Tryptophan synthase beta subunit-like PLP-dependent enzymes"/>
    <property type="match status" value="1"/>
</dbReference>
<dbReference type="Proteomes" id="UP001596067">
    <property type="component" value="Unassembled WGS sequence"/>
</dbReference>
<evidence type="ECO:0000256" key="2">
    <source>
        <dbReference type="ARBA" id="ARBA00005003"/>
    </source>
</evidence>
<dbReference type="NCBIfam" id="TIGR01137">
    <property type="entry name" value="cysta_beta"/>
    <property type="match status" value="1"/>
</dbReference>
<evidence type="ECO:0000256" key="9">
    <source>
        <dbReference type="ARBA" id="ARBA00047490"/>
    </source>
</evidence>
<dbReference type="PANTHER" id="PTHR10314">
    <property type="entry name" value="CYSTATHIONINE BETA-SYNTHASE"/>
    <property type="match status" value="1"/>
</dbReference>
<dbReference type="EMBL" id="JBHSOD010000013">
    <property type="protein sequence ID" value="MFC5886043.1"/>
    <property type="molecule type" value="Genomic_DNA"/>
</dbReference>
<dbReference type="Gene3D" id="3.10.580.10">
    <property type="entry name" value="CBS-domain"/>
    <property type="match status" value="1"/>
</dbReference>
<evidence type="ECO:0000256" key="7">
    <source>
        <dbReference type="ARBA" id="ARBA00023239"/>
    </source>
</evidence>
<organism evidence="13 14">
    <name type="scientific">Kitasatospora aburaviensis</name>
    <dbReference type="NCBI Taxonomy" id="67265"/>
    <lineage>
        <taxon>Bacteria</taxon>
        <taxon>Bacillati</taxon>
        <taxon>Actinomycetota</taxon>
        <taxon>Actinomycetes</taxon>
        <taxon>Kitasatosporales</taxon>
        <taxon>Streptomycetaceae</taxon>
        <taxon>Kitasatospora</taxon>
    </lineage>
</organism>
<dbReference type="PROSITE" id="PS00901">
    <property type="entry name" value="CYS_SYNTHASE"/>
    <property type="match status" value="1"/>
</dbReference>
<keyword evidence="14" id="KW-1185">Reference proteome</keyword>
<dbReference type="InterPro" id="IPR050214">
    <property type="entry name" value="Cys_Synth/Cystath_Beta-Synth"/>
</dbReference>
<comment type="similarity">
    <text evidence="3">Belongs to the cysteine synthase/cystathionine beta-synthase family.</text>
</comment>
<evidence type="ECO:0000256" key="3">
    <source>
        <dbReference type="ARBA" id="ARBA00007103"/>
    </source>
</evidence>
<evidence type="ECO:0000313" key="13">
    <source>
        <dbReference type="EMBL" id="MFC5886043.1"/>
    </source>
</evidence>
<dbReference type="SMART" id="SM00116">
    <property type="entry name" value="CBS"/>
    <property type="match status" value="2"/>
</dbReference>
<keyword evidence="6 11" id="KW-0129">CBS domain</keyword>
<feature type="domain" description="CBS" evidence="12">
    <location>
        <begin position="340"/>
        <end position="405"/>
    </location>
</feature>
<dbReference type="InterPro" id="IPR046342">
    <property type="entry name" value="CBS_dom_sf"/>
</dbReference>
<dbReference type="InterPro" id="IPR005857">
    <property type="entry name" value="Cysta_beta_synth"/>
</dbReference>
<dbReference type="SUPFAM" id="SSF54631">
    <property type="entry name" value="CBS-domain pair"/>
    <property type="match status" value="1"/>
</dbReference>
<accession>A0ABW1EY98</accession>
<protein>
    <recommendedName>
        <fullName evidence="8 10">Cystathionine beta-synthase</fullName>
        <ecNumber evidence="4 10">4.2.1.22</ecNumber>
    </recommendedName>
</protein>
<evidence type="ECO:0000256" key="11">
    <source>
        <dbReference type="PROSITE-ProRule" id="PRU00703"/>
    </source>
</evidence>
<dbReference type="InterPro" id="IPR001926">
    <property type="entry name" value="TrpB-like_PALP"/>
</dbReference>
<evidence type="ECO:0000256" key="1">
    <source>
        <dbReference type="ARBA" id="ARBA00001933"/>
    </source>
</evidence>
<dbReference type="Pfam" id="PF00291">
    <property type="entry name" value="PALP"/>
    <property type="match status" value="1"/>
</dbReference>
<evidence type="ECO:0000256" key="10">
    <source>
        <dbReference type="NCBIfam" id="TIGR01137"/>
    </source>
</evidence>
<evidence type="ECO:0000259" key="12">
    <source>
        <dbReference type="PROSITE" id="PS51371"/>
    </source>
</evidence>
<dbReference type="PROSITE" id="PS51371">
    <property type="entry name" value="CBS"/>
    <property type="match status" value="1"/>
</dbReference>
<evidence type="ECO:0000256" key="6">
    <source>
        <dbReference type="ARBA" id="ARBA00023122"/>
    </source>
</evidence>
<evidence type="ECO:0000256" key="8">
    <source>
        <dbReference type="ARBA" id="ARBA00026192"/>
    </source>
</evidence>
<comment type="caution">
    <text evidence="13">The sequence shown here is derived from an EMBL/GenBank/DDBJ whole genome shotgun (WGS) entry which is preliminary data.</text>
</comment>
<sequence>MRYHNSIIDLVGNTPLVKLNKVTEGISATVLAKVEYFNPGGSVKDRIAMRMIEAAEASGALKPGGTIVEPTSGNTGVGLAIVAQQKGYKCIFVCPDKVSTDKINTLRAYGAEVVVCPTAVAPEHPDSYYNVSDRLVRETPNAWKPDQYSNPDNPASHYYSTGPELWEQTEGKITHFVAGVGTGGTISGTGNYLKEVSGGKVKVIGADPEGSVYSGGTGRPYLVEGVGEDFWPTAYDRNVADGIVAVSDKDSFQMTRRLAKEEGLLVGGSCGMAVVAALEVARDLGPDDVVVVLLPDGGRGYLSKIFNDDWMADYGFLPSATDEAHIGEVLARKDAIEHEGIPQFVHMHPNETVAEAVRVLREYGVSQMPVVSPGAGHPDIMAGEVIGSVVEKLLLEGVFSNEIQLTDTLDKVMSKPLPVVGSGETVTNLMTVLEKDDAAVVLVEGKPQGIVTRQDLLGFLTGRTGH</sequence>
<dbReference type="RefSeq" id="WP_313765311.1">
    <property type="nucleotide sequence ID" value="NZ_JBHSOD010000013.1"/>
</dbReference>
<evidence type="ECO:0000313" key="14">
    <source>
        <dbReference type="Proteomes" id="UP001596067"/>
    </source>
</evidence>
<keyword evidence="7 13" id="KW-0456">Lyase</keyword>
<dbReference type="Pfam" id="PF00571">
    <property type="entry name" value="CBS"/>
    <property type="match status" value="2"/>
</dbReference>